<dbReference type="Pfam" id="PF06083">
    <property type="entry name" value="IL17"/>
    <property type="match status" value="1"/>
</dbReference>
<evidence type="ECO:0000256" key="2">
    <source>
        <dbReference type="ARBA" id="ARBA00007236"/>
    </source>
</evidence>
<comment type="subcellular location">
    <subcellularLocation>
        <location evidence="1">Secreted</location>
    </subcellularLocation>
</comment>
<accession>A0ABD3V7W2</accession>
<evidence type="ECO:0000256" key="1">
    <source>
        <dbReference type="ARBA" id="ARBA00004613"/>
    </source>
</evidence>
<protein>
    <submittedName>
        <fullName evidence="5">Uncharacterized protein</fullName>
    </submittedName>
</protein>
<proteinExistence type="inferred from homology"/>
<keyword evidence="4" id="KW-0732">Signal</keyword>
<dbReference type="AlphaFoldDB" id="A0ABD3V7W2"/>
<dbReference type="EMBL" id="JBJQND010000013">
    <property type="protein sequence ID" value="KAL3857116.1"/>
    <property type="molecule type" value="Genomic_DNA"/>
</dbReference>
<evidence type="ECO:0000256" key="4">
    <source>
        <dbReference type="ARBA" id="ARBA00022729"/>
    </source>
</evidence>
<sequence length="195" mass="21795">MDNQVAAIFLGTILLSVVCITENAFVCKDLTQQMLKELEHKLGMDSTVHESFNMISPSMDSFSLLSDLFIKDVRRTSIYGGRQCSTDAMNNLPGNHHLRNTSCPFHLVMNRDPNRIPAVLMEARCNCNNDEPCIGGDVNSRCAPIKYFVRAMRKTALCGADGFYEYKHTLEPISVGCTCTMEHWTYAGNLKMSLG</sequence>
<name>A0ABD3V7W2_SINWO</name>
<gene>
    <name evidence="5" type="ORF">ACJMK2_011811</name>
</gene>
<dbReference type="GO" id="GO:0005576">
    <property type="term" value="C:extracellular region"/>
    <property type="evidence" value="ECO:0007669"/>
    <property type="project" value="UniProtKB-SubCell"/>
</dbReference>
<reference evidence="5 6" key="1">
    <citation type="submission" date="2024-11" db="EMBL/GenBank/DDBJ databases">
        <title>Chromosome-level genome assembly of the freshwater bivalve Anodonta woodiana.</title>
        <authorList>
            <person name="Chen X."/>
        </authorList>
    </citation>
    <scope>NUCLEOTIDE SEQUENCE [LARGE SCALE GENOMIC DNA]</scope>
    <source>
        <strain evidence="5">MN2024</strain>
        <tissue evidence="5">Gills</tissue>
    </source>
</reference>
<comment type="caution">
    <text evidence="5">The sequence shown here is derived from an EMBL/GenBank/DDBJ whole genome shotgun (WGS) entry which is preliminary data.</text>
</comment>
<evidence type="ECO:0000256" key="3">
    <source>
        <dbReference type="ARBA" id="ARBA00022525"/>
    </source>
</evidence>
<comment type="similarity">
    <text evidence="2">Belongs to the IL-17 family.</text>
</comment>
<evidence type="ECO:0000313" key="5">
    <source>
        <dbReference type="EMBL" id="KAL3857116.1"/>
    </source>
</evidence>
<organism evidence="5 6">
    <name type="scientific">Sinanodonta woodiana</name>
    <name type="common">Chinese pond mussel</name>
    <name type="synonym">Anodonta woodiana</name>
    <dbReference type="NCBI Taxonomy" id="1069815"/>
    <lineage>
        <taxon>Eukaryota</taxon>
        <taxon>Metazoa</taxon>
        <taxon>Spiralia</taxon>
        <taxon>Lophotrochozoa</taxon>
        <taxon>Mollusca</taxon>
        <taxon>Bivalvia</taxon>
        <taxon>Autobranchia</taxon>
        <taxon>Heteroconchia</taxon>
        <taxon>Palaeoheterodonta</taxon>
        <taxon>Unionida</taxon>
        <taxon>Unionoidea</taxon>
        <taxon>Unionidae</taxon>
        <taxon>Unioninae</taxon>
        <taxon>Sinanodonta</taxon>
    </lineage>
</organism>
<evidence type="ECO:0000313" key="6">
    <source>
        <dbReference type="Proteomes" id="UP001634394"/>
    </source>
</evidence>
<keyword evidence="6" id="KW-1185">Reference proteome</keyword>
<dbReference type="Gene3D" id="2.10.90.10">
    <property type="entry name" value="Cystine-knot cytokines"/>
    <property type="match status" value="1"/>
</dbReference>
<dbReference type="InterPro" id="IPR010345">
    <property type="entry name" value="IL-17_fam"/>
</dbReference>
<keyword evidence="3" id="KW-0964">Secreted</keyword>
<dbReference type="SUPFAM" id="SSF57501">
    <property type="entry name" value="Cystine-knot cytokines"/>
    <property type="match status" value="1"/>
</dbReference>
<dbReference type="Proteomes" id="UP001634394">
    <property type="component" value="Unassembled WGS sequence"/>
</dbReference>
<dbReference type="InterPro" id="IPR029034">
    <property type="entry name" value="Cystine-knot_cytokine"/>
</dbReference>